<protein>
    <submittedName>
        <fullName evidence="1">Uncharacterized protein</fullName>
    </submittedName>
</protein>
<organism evidence="1 2">
    <name type="scientific">Terrisporobacter muris</name>
    <dbReference type="NCBI Taxonomy" id="2963284"/>
    <lineage>
        <taxon>Bacteria</taxon>
        <taxon>Bacillati</taxon>
        <taxon>Bacillota</taxon>
        <taxon>Clostridia</taxon>
        <taxon>Peptostreptococcales</taxon>
        <taxon>Peptostreptococcaceae</taxon>
        <taxon>Terrisporobacter</taxon>
    </lineage>
</organism>
<name>A0A9X2MDQ2_9FIRM</name>
<comment type="caution">
    <text evidence="1">The sequence shown here is derived from an EMBL/GenBank/DDBJ whole genome shotgun (WGS) entry which is preliminary data.</text>
</comment>
<evidence type="ECO:0000313" key="1">
    <source>
        <dbReference type="EMBL" id="MCR1824273.1"/>
    </source>
</evidence>
<dbReference type="RefSeq" id="WP_257560667.1">
    <property type="nucleotide sequence ID" value="NZ_JANKBY010000275.1"/>
</dbReference>
<dbReference type="EMBL" id="JANKBY010000275">
    <property type="protein sequence ID" value="MCR1824273.1"/>
    <property type="molecule type" value="Genomic_DNA"/>
</dbReference>
<sequence length="57" mass="6738">MDDVMIETDRLILRKINKDDYLEIANILQDRVKACVCLNCGSVEFYIMRIKNIFDII</sequence>
<gene>
    <name evidence="1" type="ORF">NSA58_15930</name>
</gene>
<proteinExistence type="predicted"/>
<reference evidence="1" key="1">
    <citation type="submission" date="2022-07" db="EMBL/GenBank/DDBJ databases">
        <title>Enhanced cultured diversity of the mouse gut microbiota enables custom-made synthetic communities.</title>
        <authorList>
            <person name="Afrizal A."/>
        </authorList>
    </citation>
    <scope>NUCLEOTIDE SEQUENCE</scope>
    <source>
        <strain evidence="1">DSM 29186</strain>
    </source>
</reference>
<evidence type="ECO:0000313" key="2">
    <source>
        <dbReference type="Proteomes" id="UP001140817"/>
    </source>
</evidence>
<dbReference type="AlphaFoldDB" id="A0A9X2MDQ2"/>
<keyword evidence="2" id="KW-1185">Reference proteome</keyword>
<accession>A0A9X2MDQ2</accession>
<dbReference type="Proteomes" id="UP001140817">
    <property type="component" value="Unassembled WGS sequence"/>
</dbReference>